<organism evidence="3 4">
    <name type="scientific">Rhizophagus irregularis (strain DAOM 197198w)</name>
    <name type="common">Glomus intraradices</name>
    <dbReference type="NCBI Taxonomy" id="1432141"/>
    <lineage>
        <taxon>Eukaryota</taxon>
        <taxon>Fungi</taxon>
        <taxon>Fungi incertae sedis</taxon>
        <taxon>Mucoromycota</taxon>
        <taxon>Glomeromycotina</taxon>
        <taxon>Glomeromycetes</taxon>
        <taxon>Glomerales</taxon>
        <taxon>Glomeraceae</taxon>
        <taxon>Rhizophagus</taxon>
    </lineage>
</organism>
<dbReference type="OrthoDB" id="2402658at2759"/>
<proteinExistence type="predicted"/>
<gene>
    <name evidence="3" type="ORF">RirG_082930</name>
</gene>
<dbReference type="PROSITE" id="PS50142">
    <property type="entry name" value="RNASE_3_2"/>
    <property type="match status" value="1"/>
</dbReference>
<evidence type="ECO:0000259" key="2">
    <source>
        <dbReference type="PROSITE" id="PS50142"/>
    </source>
</evidence>
<dbReference type="HOGENOM" id="CLU_1046431_0_0_1"/>
<dbReference type="Gene3D" id="1.10.1520.10">
    <property type="entry name" value="Ribonuclease III domain"/>
    <property type="match status" value="1"/>
</dbReference>
<protein>
    <recommendedName>
        <fullName evidence="2">RNase III domain-containing protein</fullName>
    </recommendedName>
</protein>
<dbReference type="SUPFAM" id="SSF69065">
    <property type="entry name" value="RNase III domain-like"/>
    <property type="match status" value="1"/>
</dbReference>
<dbReference type="AlphaFoldDB" id="A0A015JN32"/>
<dbReference type="InterPro" id="IPR036389">
    <property type="entry name" value="RNase_III_sf"/>
</dbReference>
<dbReference type="InterPro" id="IPR000999">
    <property type="entry name" value="RNase_III_dom"/>
</dbReference>
<feature type="region of interest" description="Disordered" evidence="1">
    <location>
        <begin position="247"/>
        <end position="266"/>
    </location>
</feature>
<evidence type="ECO:0000313" key="4">
    <source>
        <dbReference type="Proteomes" id="UP000022910"/>
    </source>
</evidence>
<dbReference type="GO" id="GO:0004525">
    <property type="term" value="F:ribonuclease III activity"/>
    <property type="evidence" value="ECO:0007669"/>
    <property type="project" value="InterPro"/>
</dbReference>
<dbReference type="Proteomes" id="UP000022910">
    <property type="component" value="Unassembled WGS sequence"/>
</dbReference>
<keyword evidence="4" id="KW-1185">Reference proteome</keyword>
<evidence type="ECO:0000256" key="1">
    <source>
        <dbReference type="SAM" id="MobiDB-lite"/>
    </source>
</evidence>
<name>A0A015JN32_RHIIW</name>
<sequence length="266" mass="31563">MITKKFLTSIIENMFHIFKRLNPIDSISLIHQNKPSQTVSRLIKTRVITLPSINDEKLRSSIIEYVTMKNNNNNNNENNNKNYEFYRFYGDRAYNYFVMRELNLKFPNSTNDEFMKIFDNLISRNFLSKVVKDFKLDKLLPDVNNFNMNNDNFDEMMGIYYSGMLFNGMEKEMKKFTLDVIDYYFAKSENKFTIAEKGDNQTFIKEKIDDGFVKENIAKKDTEVIKENKKEVKPKEIKKYKRKANNNFASGIKNKKLRGRNLLTDN</sequence>
<feature type="domain" description="RNase III" evidence="2">
    <location>
        <begin position="39"/>
        <end position="140"/>
    </location>
</feature>
<evidence type="ECO:0000313" key="3">
    <source>
        <dbReference type="EMBL" id="EXX70937.1"/>
    </source>
</evidence>
<reference evidence="3 4" key="1">
    <citation type="submission" date="2014-02" db="EMBL/GenBank/DDBJ databases">
        <title>Single nucleus genome sequencing reveals high similarity among nuclei of an endomycorrhizal fungus.</title>
        <authorList>
            <person name="Lin K."/>
            <person name="Geurts R."/>
            <person name="Zhang Z."/>
            <person name="Limpens E."/>
            <person name="Saunders D.G."/>
            <person name="Mu D."/>
            <person name="Pang E."/>
            <person name="Cao H."/>
            <person name="Cha H."/>
            <person name="Lin T."/>
            <person name="Zhou Q."/>
            <person name="Shang Y."/>
            <person name="Li Y."/>
            <person name="Ivanov S."/>
            <person name="Sharma T."/>
            <person name="Velzen R.V."/>
            <person name="Ruijter N.D."/>
            <person name="Aanen D.K."/>
            <person name="Win J."/>
            <person name="Kamoun S."/>
            <person name="Bisseling T."/>
            <person name="Huang S."/>
        </authorList>
    </citation>
    <scope>NUCLEOTIDE SEQUENCE [LARGE SCALE GENOMIC DNA]</scope>
    <source>
        <strain evidence="4">DAOM197198w</strain>
    </source>
</reference>
<comment type="caution">
    <text evidence="3">The sequence shown here is derived from an EMBL/GenBank/DDBJ whole genome shotgun (WGS) entry which is preliminary data.</text>
</comment>
<dbReference type="EMBL" id="JEMT01016303">
    <property type="protein sequence ID" value="EXX70937.1"/>
    <property type="molecule type" value="Genomic_DNA"/>
</dbReference>
<accession>A0A015JN32</accession>
<dbReference type="GO" id="GO:0006396">
    <property type="term" value="P:RNA processing"/>
    <property type="evidence" value="ECO:0007669"/>
    <property type="project" value="InterPro"/>
</dbReference>